<evidence type="ECO:0000256" key="1">
    <source>
        <dbReference type="SAM" id="MobiDB-lite"/>
    </source>
</evidence>
<sequence>MDGMSATGTFEIDSWEPQPPVADQDGIAITQVTLRKTFHGDLTGTSVVYMTMGTTPVEESRTYVAIEHVTGELDGRKGSFLLQHTGISDEGEQSLRVSVVPDSGTGELTGLRGEMRIHIAPDGSHSYTFDR</sequence>
<reference evidence="2 3" key="1">
    <citation type="submission" date="2020-07" db="EMBL/GenBank/DDBJ databases">
        <title>Genomic Encyclopedia of Type Strains, Phase IV (KMG-IV): sequencing the most valuable type-strain genomes for metagenomic binning, comparative biology and taxonomic classification.</title>
        <authorList>
            <person name="Goeker M."/>
        </authorList>
    </citation>
    <scope>NUCLEOTIDE SEQUENCE [LARGE SCALE GENOMIC DNA]</scope>
    <source>
        <strain evidence="2 3">DSM 45533</strain>
    </source>
</reference>
<name>A0A7W0CT64_9ACTN</name>
<dbReference type="SUPFAM" id="SSF159238">
    <property type="entry name" value="SO1590-like"/>
    <property type="match status" value="1"/>
</dbReference>
<evidence type="ECO:0000313" key="2">
    <source>
        <dbReference type="EMBL" id="MBA2896878.1"/>
    </source>
</evidence>
<accession>A0A7W0CT64</accession>
<keyword evidence="3" id="KW-1185">Reference proteome</keyword>
<gene>
    <name evidence="2" type="ORF">HNR30_008269</name>
</gene>
<evidence type="ECO:0000313" key="3">
    <source>
        <dbReference type="Proteomes" id="UP000530928"/>
    </source>
</evidence>
<dbReference type="InterPro" id="IPR023159">
    <property type="entry name" value="SO1590-like_sf"/>
</dbReference>
<dbReference type="Proteomes" id="UP000530928">
    <property type="component" value="Unassembled WGS sequence"/>
</dbReference>
<dbReference type="AlphaFoldDB" id="A0A7W0CT64"/>
<evidence type="ECO:0008006" key="4">
    <source>
        <dbReference type="Google" id="ProtNLM"/>
    </source>
</evidence>
<protein>
    <recommendedName>
        <fullName evidence="4">DUF3224 domain-containing protein</fullName>
    </recommendedName>
</protein>
<organism evidence="2 3">
    <name type="scientific">Nonomuraea soli</name>
    <dbReference type="NCBI Taxonomy" id="1032476"/>
    <lineage>
        <taxon>Bacteria</taxon>
        <taxon>Bacillati</taxon>
        <taxon>Actinomycetota</taxon>
        <taxon>Actinomycetes</taxon>
        <taxon>Streptosporangiales</taxon>
        <taxon>Streptosporangiaceae</taxon>
        <taxon>Nonomuraea</taxon>
    </lineage>
</organism>
<dbReference type="InterPro" id="IPR021607">
    <property type="entry name" value="DUF3224"/>
</dbReference>
<feature type="region of interest" description="Disordered" evidence="1">
    <location>
        <begin position="1"/>
        <end position="21"/>
    </location>
</feature>
<dbReference type="EMBL" id="JACDUR010000009">
    <property type="protein sequence ID" value="MBA2896878.1"/>
    <property type="molecule type" value="Genomic_DNA"/>
</dbReference>
<proteinExistence type="predicted"/>
<dbReference type="Pfam" id="PF11528">
    <property type="entry name" value="DUF3224"/>
    <property type="match status" value="1"/>
</dbReference>
<dbReference type="Gene3D" id="2.40.350.10">
    <property type="entry name" value="SO1590-like"/>
    <property type="match status" value="1"/>
</dbReference>
<comment type="caution">
    <text evidence="2">The sequence shown here is derived from an EMBL/GenBank/DDBJ whole genome shotgun (WGS) entry which is preliminary data.</text>
</comment>